<keyword evidence="7" id="KW-1133">Transmembrane helix</keyword>
<evidence type="ECO:0000259" key="8">
    <source>
        <dbReference type="PROSITE" id="PS50011"/>
    </source>
</evidence>
<dbReference type="GO" id="GO:0004674">
    <property type="term" value="F:protein serine/threonine kinase activity"/>
    <property type="evidence" value="ECO:0007669"/>
    <property type="project" value="TreeGrafter"/>
</dbReference>
<dbReference type="GeneID" id="94347531"/>
<dbReference type="EMBL" id="SHOA02000001">
    <property type="protein sequence ID" value="TDH73010.1"/>
    <property type="molecule type" value="Genomic_DNA"/>
</dbReference>
<feature type="binding site" evidence="5">
    <location>
        <position position="356"/>
    </location>
    <ligand>
        <name>ATP</name>
        <dbReference type="ChEBI" id="CHEBI:30616"/>
    </ligand>
</feature>
<sequence>MIATLDPSKPNIRHSFYRVLEALATSESSASALPFAKDAELVAYQQRHLMILTILLVVSYGSMSVLSAALVAYMRYNRHVALKGDSEASRKTLLPAFEPLLWTLCVATGLQALFFTIALAKKFYVPGGDVMFVEAMSAGRQFVVELVVVFMLQKSVSLPALMRSIVSTLILSCYALPFAWLITIYSQSIYTLKNQWMMAAVRLLFYSVYIYVIVRPPARATRRTLREYCAFGIVYQLIELAFRFIFIYGYLRPAFALIYIQLAWGALCPIFVYRLLKADTEHWRGLGQRAVGLQAVFRKGNIHERVSSEGLHVLIEMHRKHIIDFSFLDIKQRIGIGSTAVVYNGLLNSKTPVAVKVYTPTRVTEDAVAAFSHEAALCGVLNHPNIVRFYGMCVSPPTICLVSELCVASVLHPVTVSSSLSPDAEHYHEYPNSMTNANTNLHSNGGIPTDTADEELRLKPNLGKSAPEMTVKGTVDYMAPEIINGRAGVAAYEESADVYSLAITMWDILKPGSEKYPGTNDNHLRVLELVMSGTRPELDRQLHVGLAEIITSMWHGDATVRPTAQKVVAALECIQEEVCSAFALEMWDGLHHESTLLRNAGSGRSVKSFSGELATQKMQDIEAVGSVGEGIRLGNMLMNTGLLHHQKHSLPFKSSDDVYFFDEDNVSHCQPFIVLEGHSRRSGAGCTTARRRPGSTMGGPLPSQLVQTSGWFKSLQRSHQPTDQTPSFLTTSTWVMNSKGSSYDTIAASESPQENSAFAFVDAASNETKETEECACRKLGERPNVRKAARHRFLRKYRAIPEDNVLTANLLQIEELTSPQDQQFLDEFDTLTK</sequence>
<dbReference type="GO" id="GO:0005524">
    <property type="term" value="F:ATP binding"/>
    <property type="evidence" value="ECO:0007669"/>
    <property type="project" value="UniProtKB-UniRule"/>
</dbReference>
<protein>
    <recommendedName>
        <fullName evidence="8">Protein kinase domain-containing protein</fullName>
    </recommendedName>
</protein>
<dbReference type="Gene3D" id="1.10.510.10">
    <property type="entry name" value="Transferase(Phosphotransferase) domain 1"/>
    <property type="match status" value="1"/>
</dbReference>
<reference evidence="9 10" key="1">
    <citation type="journal article" date="2021" name="Genome Biol.">
        <title>AFLAP: assembly-free linkage analysis pipeline using k-mers from genome sequencing data.</title>
        <authorList>
            <person name="Fletcher K."/>
            <person name="Zhang L."/>
            <person name="Gil J."/>
            <person name="Han R."/>
            <person name="Cavanaugh K."/>
            <person name="Michelmore R."/>
        </authorList>
    </citation>
    <scope>NUCLEOTIDE SEQUENCE [LARGE SCALE GENOMIC DNA]</scope>
    <source>
        <strain evidence="9 10">SF5</strain>
    </source>
</reference>
<feature type="transmembrane region" description="Helical" evidence="7">
    <location>
        <begin position="164"/>
        <end position="184"/>
    </location>
</feature>
<evidence type="ECO:0000313" key="9">
    <source>
        <dbReference type="EMBL" id="TDH73010.1"/>
    </source>
</evidence>
<keyword evidence="2 5" id="KW-0547">Nucleotide-binding</keyword>
<organism evidence="9 10">
    <name type="scientific">Bremia lactucae</name>
    <name type="common">Lettuce downy mildew</name>
    <dbReference type="NCBI Taxonomy" id="4779"/>
    <lineage>
        <taxon>Eukaryota</taxon>
        <taxon>Sar</taxon>
        <taxon>Stramenopiles</taxon>
        <taxon>Oomycota</taxon>
        <taxon>Peronosporomycetes</taxon>
        <taxon>Peronosporales</taxon>
        <taxon>Peronosporaceae</taxon>
        <taxon>Bremia</taxon>
    </lineage>
</organism>
<evidence type="ECO:0000256" key="1">
    <source>
        <dbReference type="ARBA" id="ARBA00022679"/>
    </source>
</evidence>
<evidence type="ECO:0000256" key="2">
    <source>
        <dbReference type="ARBA" id="ARBA00022741"/>
    </source>
</evidence>
<keyword evidence="4 5" id="KW-0067">ATP-binding</keyword>
<feature type="transmembrane region" description="Helical" evidence="7">
    <location>
        <begin position="196"/>
        <end position="216"/>
    </location>
</feature>
<evidence type="ECO:0000313" key="10">
    <source>
        <dbReference type="Proteomes" id="UP000294530"/>
    </source>
</evidence>
<dbReference type="Pfam" id="PF07714">
    <property type="entry name" value="PK_Tyr_Ser-Thr"/>
    <property type="match status" value="2"/>
</dbReference>
<evidence type="ECO:0000256" key="5">
    <source>
        <dbReference type="PROSITE-ProRule" id="PRU10141"/>
    </source>
</evidence>
<keyword evidence="3" id="KW-0418">Kinase</keyword>
<name>A0A976IJM0_BRELC</name>
<feature type="transmembrane region" description="Helical" evidence="7">
    <location>
        <begin position="228"/>
        <end position="250"/>
    </location>
</feature>
<dbReference type="SUPFAM" id="SSF56112">
    <property type="entry name" value="Protein kinase-like (PK-like)"/>
    <property type="match status" value="1"/>
</dbReference>
<dbReference type="Proteomes" id="UP000294530">
    <property type="component" value="Unassembled WGS sequence"/>
</dbReference>
<dbReference type="PANTHER" id="PTHR44329:SF288">
    <property type="entry name" value="MITOGEN-ACTIVATED PROTEIN KINASE KINASE KINASE 20"/>
    <property type="match status" value="1"/>
</dbReference>
<dbReference type="InterPro" id="IPR001245">
    <property type="entry name" value="Ser-Thr/Tyr_kinase_cat_dom"/>
</dbReference>
<keyword evidence="1" id="KW-0808">Transferase</keyword>
<dbReference type="Gene3D" id="3.30.200.20">
    <property type="entry name" value="Phosphorylase Kinase, domain 1"/>
    <property type="match status" value="1"/>
</dbReference>
<feature type="domain" description="Protein kinase" evidence="8">
    <location>
        <begin position="328"/>
        <end position="574"/>
    </location>
</feature>
<dbReference type="OrthoDB" id="10261027at2759"/>
<evidence type="ECO:0000256" key="7">
    <source>
        <dbReference type="SAM" id="Phobius"/>
    </source>
</evidence>
<keyword evidence="10" id="KW-1185">Reference proteome</keyword>
<dbReference type="AlphaFoldDB" id="A0A976IJM0"/>
<comment type="caution">
    <text evidence="9">The sequence shown here is derived from an EMBL/GenBank/DDBJ whole genome shotgun (WGS) entry which is preliminary data.</text>
</comment>
<dbReference type="KEGG" id="blac:94347531"/>
<evidence type="ECO:0000256" key="6">
    <source>
        <dbReference type="SAM" id="MobiDB-lite"/>
    </source>
</evidence>
<accession>A0A976IJM0</accession>
<feature type="compositionally biased region" description="Polar residues" evidence="6">
    <location>
        <begin position="432"/>
        <end position="443"/>
    </location>
</feature>
<feature type="region of interest" description="Disordered" evidence="6">
    <location>
        <begin position="429"/>
        <end position="452"/>
    </location>
</feature>
<feature type="transmembrane region" description="Helical" evidence="7">
    <location>
        <begin position="100"/>
        <end position="120"/>
    </location>
</feature>
<feature type="transmembrane region" description="Helical" evidence="7">
    <location>
        <begin position="132"/>
        <end position="152"/>
    </location>
</feature>
<keyword evidence="7" id="KW-0472">Membrane</keyword>
<gene>
    <name evidence="9" type="ORF">CCR75_003767</name>
</gene>
<evidence type="ECO:0000256" key="4">
    <source>
        <dbReference type="ARBA" id="ARBA00022840"/>
    </source>
</evidence>
<evidence type="ECO:0000256" key="3">
    <source>
        <dbReference type="ARBA" id="ARBA00022777"/>
    </source>
</evidence>
<dbReference type="PROSITE" id="PS50011">
    <property type="entry name" value="PROTEIN_KINASE_DOM"/>
    <property type="match status" value="1"/>
</dbReference>
<dbReference type="RefSeq" id="XP_067822509.1">
    <property type="nucleotide sequence ID" value="XM_067961860.1"/>
</dbReference>
<proteinExistence type="predicted"/>
<dbReference type="PROSITE" id="PS00107">
    <property type="entry name" value="PROTEIN_KINASE_ATP"/>
    <property type="match status" value="1"/>
</dbReference>
<feature type="region of interest" description="Disordered" evidence="6">
    <location>
        <begin position="683"/>
        <end position="703"/>
    </location>
</feature>
<keyword evidence="7" id="KW-0812">Transmembrane</keyword>
<dbReference type="InterPro" id="IPR011009">
    <property type="entry name" value="Kinase-like_dom_sf"/>
</dbReference>
<dbReference type="PANTHER" id="PTHR44329">
    <property type="entry name" value="SERINE/THREONINE-PROTEIN KINASE TNNI3K-RELATED"/>
    <property type="match status" value="1"/>
</dbReference>
<dbReference type="InterPro" id="IPR017441">
    <property type="entry name" value="Protein_kinase_ATP_BS"/>
</dbReference>
<dbReference type="InterPro" id="IPR051681">
    <property type="entry name" value="Ser/Thr_Kinases-Pseudokinases"/>
</dbReference>
<feature type="transmembrane region" description="Helical" evidence="7">
    <location>
        <begin position="49"/>
        <end position="73"/>
    </location>
</feature>
<dbReference type="InterPro" id="IPR000719">
    <property type="entry name" value="Prot_kinase_dom"/>
</dbReference>